<dbReference type="Proteomes" id="UP000655225">
    <property type="component" value="Unassembled WGS sequence"/>
</dbReference>
<dbReference type="EMBL" id="JABCRI010000009">
    <property type="protein sequence ID" value="KAF8400995.1"/>
    <property type="molecule type" value="Genomic_DNA"/>
</dbReference>
<evidence type="ECO:0000256" key="1">
    <source>
        <dbReference type="SAM" id="MobiDB-lite"/>
    </source>
</evidence>
<name>A0A834Z7W8_TETSI</name>
<evidence type="ECO:0000313" key="3">
    <source>
        <dbReference type="Proteomes" id="UP000655225"/>
    </source>
</evidence>
<dbReference type="PANTHER" id="PTHR37265">
    <property type="entry name" value="OS01G0195300 PROTEIN"/>
    <property type="match status" value="1"/>
</dbReference>
<dbReference type="OMA" id="FFGESCG"/>
<dbReference type="OrthoDB" id="1934374at2759"/>
<comment type="caution">
    <text evidence="2">The sequence shown here is derived from an EMBL/GenBank/DDBJ whole genome shotgun (WGS) entry which is preliminary data.</text>
</comment>
<protein>
    <submittedName>
        <fullName evidence="2">Uncharacterized protein</fullName>
    </submittedName>
</protein>
<feature type="region of interest" description="Disordered" evidence="1">
    <location>
        <begin position="1"/>
        <end position="26"/>
    </location>
</feature>
<keyword evidence="3" id="KW-1185">Reference proteome</keyword>
<evidence type="ECO:0000313" key="2">
    <source>
        <dbReference type="EMBL" id="KAF8400995.1"/>
    </source>
</evidence>
<accession>A0A834Z7W8</accession>
<organism evidence="2 3">
    <name type="scientific">Tetracentron sinense</name>
    <name type="common">Spur-leaf</name>
    <dbReference type="NCBI Taxonomy" id="13715"/>
    <lineage>
        <taxon>Eukaryota</taxon>
        <taxon>Viridiplantae</taxon>
        <taxon>Streptophyta</taxon>
        <taxon>Embryophyta</taxon>
        <taxon>Tracheophyta</taxon>
        <taxon>Spermatophyta</taxon>
        <taxon>Magnoliopsida</taxon>
        <taxon>Trochodendrales</taxon>
        <taxon>Trochodendraceae</taxon>
        <taxon>Tetracentron</taxon>
    </lineage>
</organism>
<sequence length="174" mass="18762">MEESGTLPEYDDAAGVAGKGPRTPAIFDDDEDFLDGFWIEEEMVEEVMKELEEEISCTTNINNPFSSPTILPSSSSFVTINGNEESCGPSFSDSASTVMASIDMCGISVSYFTGPTEEFSGVSVGFPAPENVCCRPEVGEEVTGEGMDGCDCDEVNDEWVARVLNGAIEFEDWT</sequence>
<gene>
    <name evidence="2" type="ORF">HHK36_014298</name>
</gene>
<dbReference type="AlphaFoldDB" id="A0A834Z7W8"/>
<reference evidence="2 3" key="1">
    <citation type="submission" date="2020-04" db="EMBL/GenBank/DDBJ databases">
        <title>Plant Genome Project.</title>
        <authorList>
            <person name="Zhang R.-G."/>
        </authorList>
    </citation>
    <scope>NUCLEOTIDE SEQUENCE [LARGE SCALE GENOMIC DNA]</scope>
    <source>
        <strain evidence="2">YNK0</strain>
        <tissue evidence="2">Leaf</tissue>
    </source>
</reference>
<dbReference type="PANTHER" id="PTHR37265:SF5">
    <property type="entry name" value="OS01G0195300 PROTEIN"/>
    <property type="match status" value="1"/>
</dbReference>
<proteinExistence type="predicted"/>